<accession>F8L6B6</accession>
<dbReference type="AlphaFoldDB" id="F8L6B6"/>
<dbReference type="Pfam" id="PF00364">
    <property type="entry name" value="Biotin_lipoyl"/>
    <property type="match status" value="1"/>
</dbReference>
<dbReference type="Gene3D" id="4.10.320.10">
    <property type="entry name" value="E3-binding domain"/>
    <property type="match status" value="1"/>
</dbReference>
<dbReference type="CDD" id="cd06849">
    <property type="entry name" value="lipoyl_domain"/>
    <property type="match status" value="1"/>
</dbReference>
<keyword evidence="4 7" id="KW-0808">Transferase</keyword>
<dbReference type="HOGENOM" id="CLU_016733_10_1_0"/>
<evidence type="ECO:0000259" key="8">
    <source>
        <dbReference type="PROSITE" id="PS50968"/>
    </source>
</evidence>
<feature type="domain" description="Peripheral subunit-binding (PSBD)" evidence="9">
    <location>
        <begin position="111"/>
        <end position="151"/>
    </location>
</feature>
<dbReference type="Gene3D" id="3.30.559.10">
    <property type="entry name" value="Chloramphenicol acetyltransferase-like domain"/>
    <property type="match status" value="1"/>
</dbReference>
<dbReference type="SUPFAM" id="SSF47005">
    <property type="entry name" value="Peripheral subunit-binding domain of 2-oxo acid dehydrogenase complex"/>
    <property type="match status" value="1"/>
</dbReference>
<dbReference type="EC" id="2.3.1.-" evidence="7"/>
<gene>
    <name evidence="10" type="primary">bfmBB</name>
    <name evidence="10" type="ordered locus">SNE_A03690</name>
</gene>
<evidence type="ECO:0000256" key="3">
    <source>
        <dbReference type="ARBA" id="ARBA00011484"/>
    </source>
</evidence>
<dbReference type="PROSITE" id="PS51826">
    <property type="entry name" value="PSBD"/>
    <property type="match status" value="1"/>
</dbReference>
<dbReference type="eggNOG" id="COG0508">
    <property type="taxonomic scope" value="Bacteria"/>
</dbReference>
<dbReference type="Pfam" id="PF00198">
    <property type="entry name" value="2-oxoacid_dh"/>
    <property type="match status" value="1"/>
</dbReference>
<dbReference type="Proteomes" id="UP000000496">
    <property type="component" value="Chromosome gsn.131"/>
</dbReference>
<evidence type="ECO:0000256" key="5">
    <source>
        <dbReference type="ARBA" id="ARBA00022823"/>
    </source>
</evidence>
<dbReference type="PANTHER" id="PTHR43178:SF5">
    <property type="entry name" value="LIPOAMIDE ACYLTRANSFERASE COMPONENT OF BRANCHED-CHAIN ALPHA-KETO ACID DEHYDROGENASE COMPLEX, MITOCHONDRIAL"/>
    <property type="match status" value="1"/>
</dbReference>
<keyword evidence="11" id="KW-1185">Reference proteome</keyword>
<comment type="subunit">
    <text evidence="3">Forms a 24-polypeptide structural core with octahedral symmetry.</text>
</comment>
<reference key="1">
    <citation type="journal article" date="2011" name="Mol. Biol. Evol.">
        <title>Unity in variety -- the pan-genome of the Chlamydiae.</title>
        <authorList>
            <person name="Collingro A."/>
            <person name="Tischler P."/>
            <person name="Weinmaier T."/>
            <person name="Penz T."/>
            <person name="Heinz E."/>
            <person name="Brunham R.C."/>
            <person name="Read T.D."/>
            <person name="Bavoil P.M."/>
            <person name="Sachse K."/>
            <person name="Kahane S."/>
            <person name="Friedman M.G."/>
            <person name="Rattei T."/>
            <person name="Myers G.S.A."/>
            <person name="Horn M."/>
        </authorList>
    </citation>
    <scope>NUCLEOTIDE SEQUENCE</scope>
    <source>
        <strain>Z</strain>
    </source>
</reference>
<reference evidence="10 11" key="2">
    <citation type="journal article" date="2011" name="Mol. Biol. Evol.">
        <title>Unity in variety--the pan-genome of the Chlamydiae.</title>
        <authorList>
            <person name="Collingro A."/>
            <person name="Tischler P."/>
            <person name="Weinmaier T."/>
            <person name="Penz T."/>
            <person name="Heinz E."/>
            <person name="Brunham R.C."/>
            <person name="Read T.D."/>
            <person name="Bavoil P.M."/>
            <person name="Sachse K."/>
            <person name="Kahane S."/>
            <person name="Friedman M.G."/>
            <person name="Rattei T."/>
            <person name="Myers G.S."/>
            <person name="Horn M."/>
        </authorList>
    </citation>
    <scope>NUCLEOTIDE SEQUENCE [LARGE SCALE GENOMIC DNA]</scope>
    <source>
        <strain evidence="11">ATCC VR-1471 / Z</strain>
    </source>
</reference>
<dbReference type="InterPro" id="IPR000089">
    <property type="entry name" value="Biotin_lipoyl"/>
</dbReference>
<dbReference type="InterPro" id="IPR050743">
    <property type="entry name" value="2-oxoacid_DH_E2_comp"/>
</dbReference>
<evidence type="ECO:0000256" key="2">
    <source>
        <dbReference type="ARBA" id="ARBA00007317"/>
    </source>
</evidence>
<dbReference type="EMBL" id="FR872582">
    <property type="protein sequence ID" value="CCB88246.1"/>
    <property type="molecule type" value="Genomic_DNA"/>
</dbReference>
<dbReference type="SUPFAM" id="SSF51230">
    <property type="entry name" value="Single hybrid motif"/>
    <property type="match status" value="1"/>
</dbReference>
<dbReference type="FunFam" id="3.30.559.10:FF:000007">
    <property type="entry name" value="Dihydrolipoamide acetyltransferase component of pyruvate dehydrogenase complex"/>
    <property type="match status" value="1"/>
</dbReference>
<proteinExistence type="inferred from homology"/>
<name>F8L6B6_SIMNZ</name>
<keyword evidence="6 7" id="KW-0012">Acyltransferase</keyword>
<evidence type="ECO:0000256" key="1">
    <source>
        <dbReference type="ARBA" id="ARBA00001938"/>
    </source>
</evidence>
<dbReference type="PROSITE" id="PS00189">
    <property type="entry name" value="LIPOYL"/>
    <property type="match status" value="1"/>
</dbReference>
<protein>
    <recommendedName>
        <fullName evidence="7">Dihydrolipoamide acetyltransferase component of pyruvate dehydrogenase complex</fullName>
        <ecNumber evidence="7">2.3.1.-</ecNumber>
    </recommendedName>
</protein>
<evidence type="ECO:0000256" key="7">
    <source>
        <dbReference type="RuleBase" id="RU003423"/>
    </source>
</evidence>
<evidence type="ECO:0000256" key="6">
    <source>
        <dbReference type="ARBA" id="ARBA00023315"/>
    </source>
</evidence>
<comment type="similarity">
    <text evidence="2 7">Belongs to the 2-oxoacid dehydrogenase family.</text>
</comment>
<dbReference type="GO" id="GO:0031405">
    <property type="term" value="F:lipoic acid binding"/>
    <property type="evidence" value="ECO:0007669"/>
    <property type="project" value="TreeGrafter"/>
</dbReference>
<dbReference type="InterPro" id="IPR001078">
    <property type="entry name" value="2-oxoacid_DH_actylTfrase"/>
</dbReference>
<dbReference type="SUPFAM" id="SSF52777">
    <property type="entry name" value="CoA-dependent acyltransferases"/>
    <property type="match status" value="1"/>
</dbReference>
<evidence type="ECO:0000313" key="11">
    <source>
        <dbReference type="Proteomes" id="UP000000496"/>
    </source>
</evidence>
<dbReference type="InterPro" id="IPR023213">
    <property type="entry name" value="CAT-like_dom_sf"/>
</dbReference>
<evidence type="ECO:0000259" key="9">
    <source>
        <dbReference type="PROSITE" id="PS51826"/>
    </source>
</evidence>
<dbReference type="STRING" id="331113.SNE_A03690"/>
<keyword evidence="5 7" id="KW-0450">Lipoyl</keyword>
<dbReference type="PANTHER" id="PTHR43178">
    <property type="entry name" value="DIHYDROLIPOAMIDE ACETYLTRANSFERASE COMPONENT OF PYRUVATE DEHYDROGENASE COMPLEX"/>
    <property type="match status" value="1"/>
</dbReference>
<organism evidence="10 11">
    <name type="scientific">Simkania negevensis (strain ATCC VR-1471 / DSM 27360 / Z)</name>
    <dbReference type="NCBI Taxonomy" id="331113"/>
    <lineage>
        <taxon>Bacteria</taxon>
        <taxon>Pseudomonadati</taxon>
        <taxon>Chlamydiota</taxon>
        <taxon>Chlamydiia</taxon>
        <taxon>Parachlamydiales</taxon>
        <taxon>Simkaniaceae</taxon>
        <taxon>Simkania</taxon>
    </lineage>
</organism>
<comment type="cofactor">
    <cofactor evidence="1 7">
        <name>(R)-lipoate</name>
        <dbReference type="ChEBI" id="CHEBI:83088"/>
    </cofactor>
</comment>
<evidence type="ECO:0000313" key="10">
    <source>
        <dbReference type="EMBL" id="CCB88246.1"/>
    </source>
</evidence>
<dbReference type="OrthoDB" id="9805770at2"/>
<dbReference type="InterPro" id="IPR003016">
    <property type="entry name" value="2-oxoA_DH_lipoyl-BS"/>
</dbReference>
<dbReference type="InterPro" id="IPR011053">
    <property type="entry name" value="Single_hybrid_motif"/>
</dbReference>
<dbReference type="InterPro" id="IPR004167">
    <property type="entry name" value="PSBD"/>
</dbReference>
<evidence type="ECO:0000256" key="4">
    <source>
        <dbReference type="ARBA" id="ARBA00022679"/>
    </source>
</evidence>
<feature type="domain" description="Lipoyl-binding" evidence="8">
    <location>
        <begin position="4"/>
        <end position="79"/>
    </location>
</feature>
<dbReference type="PROSITE" id="PS50968">
    <property type="entry name" value="BIOTINYL_LIPOYL"/>
    <property type="match status" value="1"/>
</dbReference>
<dbReference type="GO" id="GO:0016407">
    <property type="term" value="F:acetyltransferase activity"/>
    <property type="evidence" value="ECO:0007669"/>
    <property type="project" value="TreeGrafter"/>
</dbReference>
<sequence length="394" mass="42795">MEEEVEVKLPKLGESIVSATVVQWFKKEGDIVKLDEPLLEVSTDKVNSEIPSPVSGRIKAIHAAPDEELDVGALIATITTAEITSAAPEPQEPKKAEKTATCSSGSSMKSFFTPVVLKIAQEKGVNLEELANIPATGAGGRLSKRDLEKYLTQKGQKPSSTFASTEQIERMKMTGMRKMIAENMVRSFYEAPHATLVNEVDITKVVKFIAQEKESFLKKHGYKLSITSFIAKAIASAVKEFPLINSSLDGDTIVVKRFVNLGIAVSVEQGILVPVIQNCQGRTIPDIAKEVAALSEKARSNRLDPNQVKEGTITMTNFGMSGTLIGVPIIRYPEVAIVGVGAIQKKVVALDDDTMAIRSMLHLSLTFDHRVIDGMYGCGFLAAVKQHLEQDISI</sequence>
<dbReference type="Pfam" id="PF02817">
    <property type="entry name" value="E3_binding"/>
    <property type="match status" value="1"/>
</dbReference>
<dbReference type="InterPro" id="IPR036625">
    <property type="entry name" value="E3-bd_dom_sf"/>
</dbReference>
<dbReference type="RefSeq" id="WP_013942713.1">
    <property type="nucleotide sequence ID" value="NC_015713.1"/>
</dbReference>
<dbReference type="Gene3D" id="2.40.50.100">
    <property type="match status" value="1"/>
</dbReference>
<dbReference type="GO" id="GO:0005737">
    <property type="term" value="C:cytoplasm"/>
    <property type="evidence" value="ECO:0007669"/>
    <property type="project" value="TreeGrafter"/>
</dbReference>
<dbReference type="KEGG" id="sng:SNE_A03690"/>